<dbReference type="Proteomes" id="UP001595733">
    <property type="component" value="Unassembled WGS sequence"/>
</dbReference>
<organism evidence="1 2">
    <name type="scientific">Chryseomicrobium palamuruense</name>
    <dbReference type="NCBI Taxonomy" id="682973"/>
    <lineage>
        <taxon>Bacteria</taxon>
        <taxon>Bacillati</taxon>
        <taxon>Bacillota</taxon>
        <taxon>Bacilli</taxon>
        <taxon>Bacillales</taxon>
        <taxon>Caryophanaceae</taxon>
        <taxon>Chryseomicrobium</taxon>
    </lineage>
</organism>
<comment type="caution">
    <text evidence="1">The sequence shown here is derived from an EMBL/GenBank/DDBJ whole genome shotgun (WGS) entry which is preliminary data.</text>
</comment>
<keyword evidence="2" id="KW-1185">Reference proteome</keyword>
<evidence type="ECO:0000313" key="1">
    <source>
        <dbReference type="EMBL" id="MFC4355221.1"/>
    </source>
</evidence>
<accession>A0ABV8UV75</accession>
<proteinExistence type="predicted"/>
<reference evidence="2" key="1">
    <citation type="journal article" date="2019" name="Int. J. Syst. Evol. Microbiol.">
        <title>The Global Catalogue of Microorganisms (GCM) 10K type strain sequencing project: providing services to taxonomists for standard genome sequencing and annotation.</title>
        <authorList>
            <consortium name="The Broad Institute Genomics Platform"/>
            <consortium name="The Broad Institute Genome Sequencing Center for Infectious Disease"/>
            <person name="Wu L."/>
            <person name="Ma J."/>
        </authorList>
    </citation>
    <scope>NUCLEOTIDE SEQUENCE [LARGE SCALE GENOMIC DNA]</scope>
    <source>
        <strain evidence="2">CCUG 50353</strain>
    </source>
</reference>
<evidence type="ECO:0000313" key="2">
    <source>
        <dbReference type="Proteomes" id="UP001595733"/>
    </source>
</evidence>
<dbReference type="EMBL" id="JBHSEF010000022">
    <property type="protein sequence ID" value="MFC4355221.1"/>
    <property type="molecule type" value="Genomic_DNA"/>
</dbReference>
<sequence>MTTQLYREAVHVLELLTQGKDPVTKEMVEATHFLHDPQILRPLSFLLGTIQHVKSTKAAKEFIIPEGILEGLPDWKGIQIGVNEFCRHVNLLIVPLGSKQVNSKHLFDRLKQLGILSEETTEEGGKRTILNETSEAYGISTTERNFKGRPYTQIVFDEQGVNLLTKIVEELSPHTLATPK</sequence>
<name>A0ABV8UV75_9BACL</name>
<protein>
    <submittedName>
        <fullName evidence="1">Uncharacterized protein</fullName>
    </submittedName>
</protein>
<gene>
    <name evidence="1" type="ORF">ACFO0S_09195</name>
</gene>
<dbReference type="RefSeq" id="WP_378141621.1">
    <property type="nucleotide sequence ID" value="NZ_JBHSEF010000022.1"/>
</dbReference>